<proteinExistence type="inferred from homology"/>
<keyword evidence="4 5" id="KW-0472">Membrane</keyword>
<name>A0ABQ4QIR5_9HYPH</name>
<dbReference type="EMBL" id="BPQG01000036">
    <property type="protein sequence ID" value="GJD44722.1"/>
    <property type="molecule type" value="Genomic_DNA"/>
</dbReference>
<dbReference type="HAMAP" id="MF_00189">
    <property type="entry name" value="YciB"/>
    <property type="match status" value="1"/>
</dbReference>
<comment type="subcellular location">
    <subcellularLocation>
        <location evidence="5">Cell inner membrane</location>
        <topology evidence="5">Multi-pass membrane protein</topology>
    </subcellularLocation>
</comment>
<dbReference type="NCBIfam" id="TIGR00997">
    <property type="entry name" value="ispZ"/>
    <property type="match status" value="1"/>
</dbReference>
<evidence type="ECO:0000256" key="3">
    <source>
        <dbReference type="ARBA" id="ARBA00022989"/>
    </source>
</evidence>
<gene>
    <name evidence="5 6" type="primary">yciB</name>
    <name evidence="6" type="ORF">AFCDBAGC_2589</name>
</gene>
<evidence type="ECO:0000256" key="1">
    <source>
        <dbReference type="ARBA" id="ARBA00022475"/>
    </source>
</evidence>
<dbReference type="NCBIfam" id="NF001323">
    <property type="entry name" value="PRK00259.1-1"/>
    <property type="match status" value="1"/>
</dbReference>
<feature type="transmembrane region" description="Helical" evidence="5">
    <location>
        <begin position="112"/>
        <end position="131"/>
    </location>
</feature>
<dbReference type="InterPro" id="IPR006008">
    <property type="entry name" value="YciB"/>
</dbReference>
<evidence type="ECO:0000256" key="4">
    <source>
        <dbReference type="ARBA" id="ARBA00023136"/>
    </source>
</evidence>
<dbReference type="Pfam" id="PF04279">
    <property type="entry name" value="IspA"/>
    <property type="match status" value="1"/>
</dbReference>
<accession>A0ABQ4QIR5</accession>
<comment type="caution">
    <text evidence="6">The sequence shown here is derived from an EMBL/GenBank/DDBJ whole genome shotgun (WGS) entry which is preliminary data.</text>
</comment>
<evidence type="ECO:0000256" key="2">
    <source>
        <dbReference type="ARBA" id="ARBA00022692"/>
    </source>
</evidence>
<dbReference type="Proteomes" id="UP001055117">
    <property type="component" value="Unassembled WGS sequence"/>
</dbReference>
<dbReference type="PANTHER" id="PTHR36917:SF1">
    <property type="entry name" value="INNER MEMBRANE-SPANNING PROTEIN YCIB"/>
    <property type="match status" value="1"/>
</dbReference>
<keyword evidence="5" id="KW-0997">Cell inner membrane</keyword>
<keyword evidence="3 5" id="KW-1133">Transmembrane helix</keyword>
<organism evidence="6 7">
    <name type="scientific">Methylobacterium cerastii</name>
    <dbReference type="NCBI Taxonomy" id="932741"/>
    <lineage>
        <taxon>Bacteria</taxon>
        <taxon>Pseudomonadati</taxon>
        <taxon>Pseudomonadota</taxon>
        <taxon>Alphaproteobacteria</taxon>
        <taxon>Hyphomicrobiales</taxon>
        <taxon>Methylobacteriaceae</taxon>
        <taxon>Methylobacterium</taxon>
    </lineage>
</organism>
<feature type="transmembrane region" description="Helical" evidence="5">
    <location>
        <begin position="207"/>
        <end position="226"/>
    </location>
</feature>
<dbReference type="PANTHER" id="PTHR36917">
    <property type="entry name" value="INTRACELLULAR SEPTATION PROTEIN A-RELATED"/>
    <property type="match status" value="1"/>
</dbReference>
<comment type="similarity">
    <text evidence="5">Belongs to the YciB family.</text>
</comment>
<reference evidence="6 7" key="1">
    <citation type="journal article" date="2021" name="Front. Microbiol.">
        <title>Comprehensive Comparative Genomics and Phenotyping of Methylobacterium Species.</title>
        <authorList>
            <person name="Alessa O."/>
            <person name="Ogura Y."/>
            <person name="Fujitani Y."/>
            <person name="Takami H."/>
            <person name="Hayashi T."/>
            <person name="Sahin N."/>
            <person name="Tani A."/>
        </authorList>
    </citation>
    <scope>NUCLEOTIDE SEQUENCE [LARGE SCALE GENOMIC DNA]</scope>
    <source>
        <strain evidence="6 7">DSM 23679</strain>
    </source>
</reference>
<evidence type="ECO:0000313" key="7">
    <source>
        <dbReference type="Proteomes" id="UP001055117"/>
    </source>
</evidence>
<keyword evidence="7" id="KW-1185">Reference proteome</keyword>
<feature type="transmembrane region" description="Helical" evidence="5">
    <location>
        <begin position="86"/>
        <end position="106"/>
    </location>
</feature>
<sequence>MAQGRPASGPCRQPRWTAPVVIDTDASTRWARSGSLASMMQIESVPPRRHLAPLPKLALELGPLVIFFLGNAYAERFGVDPDHKLFVATGVFIVATVVALAVHFALVRRLPIMPMVSGVVVVVFGGLTLYLQDKTFIMVKPTIVNTLFGLVLLGGLAFGKSLLSVVLDSVFSLTDEGWRKLTFRWGLFFLALAVLNEAVWRTQSEDFWVNFKVFGIMPLTVVFALAQTPLLTRYERRKSDV</sequence>
<comment type="function">
    <text evidence="5">Plays a role in cell envelope biogenesis, maintenance of cell envelope integrity and membrane homeostasis.</text>
</comment>
<keyword evidence="1 5" id="KW-1003">Cell membrane</keyword>
<feature type="transmembrane region" description="Helical" evidence="5">
    <location>
        <begin position="183"/>
        <end position="200"/>
    </location>
</feature>
<evidence type="ECO:0000313" key="6">
    <source>
        <dbReference type="EMBL" id="GJD44722.1"/>
    </source>
</evidence>
<evidence type="ECO:0000256" key="5">
    <source>
        <dbReference type="HAMAP-Rule" id="MF_00189"/>
    </source>
</evidence>
<protein>
    <recommendedName>
        <fullName evidence="5">Inner membrane-spanning protein YciB</fullName>
    </recommendedName>
</protein>
<keyword evidence="2 5" id="KW-0812">Transmembrane</keyword>
<feature type="transmembrane region" description="Helical" evidence="5">
    <location>
        <begin position="143"/>
        <end position="163"/>
    </location>
</feature>